<dbReference type="Pfam" id="PF13561">
    <property type="entry name" value="adh_short_C2"/>
    <property type="match status" value="1"/>
</dbReference>
<reference evidence="3 4" key="1">
    <citation type="journal article" date="2017" name="Int. J. Syst. Evol. Microbiol.">
        <title>Pseudokineococcus basanitobsidens sp. nov., isolated from volcanic rock.</title>
        <authorList>
            <person name="Lee D.W."/>
            <person name="Park M.Y."/>
            <person name="Kim J.J."/>
            <person name="Kim B.S."/>
        </authorList>
    </citation>
    <scope>NUCLEOTIDE SEQUENCE [LARGE SCALE GENOMIC DNA]</scope>
    <source>
        <strain evidence="3 4">DSM 103726</strain>
    </source>
</reference>
<evidence type="ECO:0000313" key="3">
    <source>
        <dbReference type="EMBL" id="MEJ5944442.1"/>
    </source>
</evidence>
<organism evidence="3 4">
    <name type="scientific">Pseudokineococcus basanitobsidens</name>
    <dbReference type="NCBI Taxonomy" id="1926649"/>
    <lineage>
        <taxon>Bacteria</taxon>
        <taxon>Bacillati</taxon>
        <taxon>Actinomycetota</taxon>
        <taxon>Actinomycetes</taxon>
        <taxon>Kineosporiales</taxon>
        <taxon>Kineosporiaceae</taxon>
        <taxon>Pseudokineococcus</taxon>
    </lineage>
</organism>
<dbReference type="InterPro" id="IPR002347">
    <property type="entry name" value="SDR_fam"/>
</dbReference>
<evidence type="ECO:0000313" key="4">
    <source>
        <dbReference type="Proteomes" id="UP001387100"/>
    </source>
</evidence>
<dbReference type="Gene3D" id="3.40.50.720">
    <property type="entry name" value="NAD(P)-binding Rossmann-like Domain"/>
    <property type="match status" value="1"/>
</dbReference>
<dbReference type="InterPro" id="IPR036291">
    <property type="entry name" value="NAD(P)-bd_dom_sf"/>
</dbReference>
<sequence length="262" mass="26306">MDLGLAGTQALVTGASRGLGLAIADALAAEGADVALVARGADGLATAAEQVGRHGTRVRTAAVDVTDLAALAAEVDAAAADLGGLSRVVANAGGTVGGGNLLTGTPQEFVDTYALNVGHAVALLKAASPYLAAAGGGAAVVVSSITGQRPAPRTAYAAAKAAETHLAATLARELAVQGTRVNSVSPGSILFPGGSWETFRENNPERYEDFLAREFPLGRLGSPQEVGQVVAFLLSERASWVSGTDVVVDGAQGYPSGRRFDD</sequence>
<dbReference type="SUPFAM" id="SSF51735">
    <property type="entry name" value="NAD(P)-binding Rossmann-fold domains"/>
    <property type="match status" value="1"/>
</dbReference>
<dbReference type="EMBL" id="JBBIAA010000002">
    <property type="protein sequence ID" value="MEJ5944442.1"/>
    <property type="molecule type" value="Genomic_DNA"/>
</dbReference>
<accession>A0ABU8RH91</accession>
<comment type="similarity">
    <text evidence="1">Belongs to the short-chain dehydrogenases/reductases (SDR) family.</text>
</comment>
<dbReference type="Proteomes" id="UP001387100">
    <property type="component" value="Unassembled WGS sequence"/>
</dbReference>
<dbReference type="PANTHER" id="PTHR43943:SF17">
    <property type="entry name" value="3-PHENYLPROPIONATE-DIHYDRODIOL_CINNAMIC ACID-DIHYDRODIOL DEHYDROGENASE"/>
    <property type="match status" value="1"/>
</dbReference>
<protein>
    <submittedName>
        <fullName evidence="3">SDR family oxidoreductase</fullName>
    </submittedName>
</protein>
<keyword evidence="2" id="KW-0560">Oxidoreductase</keyword>
<dbReference type="RefSeq" id="WP_339573821.1">
    <property type="nucleotide sequence ID" value="NZ_JBBIAA010000002.1"/>
</dbReference>
<evidence type="ECO:0000256" key="2">
    <source>
        <dbReference type="ARBA" id="ARBA00023002"/>
    </source>
</evidence>
<comment type="caution">
    <text evidence="3">The sequence shown here is derived from an EMBL/GenBank/DDBJ whole genome shotgun (WGS) entry which is preliminary data.</text>
</comment>
<evidence type="ECO:0000256" key="1">
    <source>
        <dbReference type="ARBA" id="ARBA00006484"/>
    </source>
</evidence>
<gene>
    <name evidence="3" type="ORF">WDZ17_03940</name>
</gene>
<dbReference type="PANTHER" id="PTHR43943">
    <property type="entry name" value="DEHYDROGENASE/REDUCTASE (SDR FAMILY) MEMBER 4"/>
    <property type="match status" value="1"/>
</dbReference>
<name>A0ABU8RH91_9ACTN</name>
<dbReference type="PRINTS" id="PR00081">
    <property type="entry name" value="GDHRDH"/>
</dbReference>
<proteinExistence type="inferred from homology"/>
<keyword evidence="4" id="KW-1185">Reference proteome</keyword>